<sequence>MCAQQGIAETNLRQIAREANVSNGTLHYYFPSKDKLIETMIIRAVERMGQPAAEIASRASEPFAQIAEIIDLSFGLFDDDWELYSVALLLGDRIRVRLAQEFPTATGALKTIIEGGQRQGVIRDGDAVLLAIQCHGIIMRVARARAFGEVSPPLRQFADMVAESCRLILVTQP</sequence>
<dbReference type="PANTHER" id="PTHR30055">
    <property type="entry name" value="HTH-TYPE TRANSCRIPTIONAL REGULATOR RUTR"/>
    <property type="match status" value="1"/>
</dbReference>
<keyword evidence="1" id="KW-0805">Transcription regulation</keyword>
<dbReference type="AlphaFoldDB" id="A0A5C6FMT0"/>
<dbReference type="InterPro" id="IPR050109">
    <property type="entry name" value="HTH-type_TetR-like_transc_reg"/>
</dbReference>
<evidence type="ECO:0000256" key="2">
    <source>
        <dbReference type="ARBA" id="ARBA00023125"/>
    </source>
</evidence>
<dbReference type="InterPro" id="IPR009057">
    <property type="entry name" value="Homeodomain-like_sf"/>
</dbReference>
<dbReference type="PANTHER" id="PTHR30055:SF234">
    <property type="entry name" value="HTH-TYPE TRANSCRIPTIONAL REGULATOR BETI"/>
    <property type="match status" value="1"/>
</dbReference>
<feature type="DNA-binding region" description="H-T-H motif" evidence="4">
    <location>
        <begin position="11"/>
        <end position="30"/>
    </location>
</feature>
<dbReference type="Gene3D" id="1.10.357.10">
    <property type="entry name" value="Tetracycline Repressor, domain 2"/>
    <property type="match status" value="1"/>
</dbReference>
<comment type="caution">
    <text evidence="6">The sequence shown here is derived from an EMBL/GenBank/DDBJ whole genome shotgun (WGS) entry which is preliminary data.</text>
</comment>
<dbReference type="InterPro" id="IPR001647">
    <property type="entry name" value="HTH_TetR"/>
</dbReference>
<dbReference type="Pfam" id="PF00440">
    <property type="entry name" value="TetR_N"/>
    <property type="match status" value="1"/>
</dbReference>
<evidence type="ECO:0000256" key="1">
    <source>
        <dbReference type="ARBA" id="ARBA00023015"/>
    </source>
</evidence>
<dbReference type="GO" id="GO:0000976">
    <property type="term" value="F:transcription cis-regulatory region binding"/>
    <property type="evidence" value="ECO:0007669"/>
    <property type="project" value="TreeGrafter"/>
</dbReference>
<feature type="domain" description="HTH tetR-type" evidence="5">
    <location>
        <begin position="1"/>
        <end position="48"/>
    </location>
</feature>
<accession>A0A5C6FMT0</accession>
<reference evidence="6 7" key="1">
    <citation type="submission" date="2019-02" db="EMBL/GenBank/DDBJ databases">
        <title>Deep-cultivation of Planctomycetes and their phenomic and genomic characterization uncovers novel biology.</title>
        <authorList>
            <person name="Wiegand S."/>
            <person name="Jogler M."/>
            <person name="Boedeker C."/>
            <person name="Pinto D."/>
            <person name="Vollmers J."/>
            <person name="Rivas-Marin E."/>
            <person name="Kohn T."/>
            <person name="Peeters S.H."/>
            <person name="Heuer A."/>
            <person name="Rast P."/>
            <person name="Oberbeckmann S."/>
            <person name="Bunk B."/>
            <person name="Jeske O."/>
            <person name="Meyerdierks A."/>
            <person name="Storesund J.E."/>
            <person name="Kallscheuer N."/>
            <person name="Luecker S."/>
            <person name="Lage O.M."/>
            <person name="Pohl T."/>
            <person name="Merkel B.J."/>
            <person name="Hornburger P."/>
            <person name="Mueller R.-W."/>
            <person name="Bruemmer F."/>
            <person name="Labrenz M."/>
            <person name="Spormann A.M."/>
            <person name="Op Den Camp H."/>
            <person name="Overmann J."/>
            <person name="Amann R."/>
            <person name="Jetten M.S.M."/>
            <person name="Mascher T."/>
            <person name="Medema M.H."/>
            <person name="Devos D.P."/>
            <person name="Kaster A.-K."/>
            <person name="Ovreas L."/>
            <person name="Rohde M."/>
            <person name="Galperin M.Y."/>
            <person name="Jogler C."/>
        </authorList>
    </citation>
    <scope>NUCLEOTIDE SEQUENCE [LARGE SCALE GENOMIC DNA]</scope>
    <source>
        <strain evidence="6 7">V7</strain>
    </source>
</reference>
<keyword evidence="3" id="KW-0804">Transcription</keyword>
<evidence type="ECO:0000259" key="5">
    <source>
        <dbReference type="PROSITE" id="PS50977"/>
    </source>
</evidence>
<keyword evidence="2 4" id="KW-0238">DNA-binding</keyword>
<proteinExistence type="predicted"/>
<gene>
    <name evidence="6" type="ORF">V7x_43290</name>
</gene>
<evidence type="ECO:0000313" key="7">
    <source>
        <dbReference type="Proteomes" id="UP000316476"/>
    </source>
</evidence>
<dbReference type="Proteomes" id="UP000316476">
    <property type="component" value="Unassembled WGS sequence"/>
</dbReference>
<organism evidence="6 7">
    <name type="scientific">Crateriforma conspicua</name>
    <dbReference type="NCBI Taxonomy" id="2527996"/>
    <lineage>
        <taxon>Bacteria</taxon>
        <taxon>Pseudomonadati</taxon>
        <taxon>Planctomycetota</taxon>
        <taxon>Planctomycetia</taxon>
        <taxon>Planctomycetales</taxon>
        <taxon>Planctomycetaceae</taxon>
        <taxon>Crateriforma</taxon>
    </lineage>
</organism>
<dbReference type="SUPFAM" id="SSF48498">
    <property type="entry name" value="Tetracyclin repressor-like, C-terminal domain"/>
    <property type="match status" value="1"/>
</dbReference>
<protein>
    <submittedName>
        <fullName evidence="6">Transcriptional regulator BetI</fullName>
    </submittedName>
</protein>
<name>A0A5C6FMT0_9PLAN</name>
<dbReference type="SUPFAM" id="SSF46689">
    <property type="entry name" value="Homeodomain-like"/>
    <property type="match status" value="1"/>
</dbReference>
<dbReference type="GO" id="GO:0003700">
    <property type="term" value="F:DNA-binding transcription factor activity"/>
    <property type="evidence" value="ECO:0007669"/>
    <property type="project" value="TreeGrafter"/>
</dbReference>
<dbReference type="PROSITE" id="PS50977">
    <property type="entry name" value="HTH_TETR_2"/>
    <property type="match status" value="1"/>
</dbReference>
<evidence type="ECO:0000256" key="4">
    <source>
        <dbReference type="PROSITE-ProRule" id="PRU00335"/>
    </source>
</evidence>
<dbReference type="EMBL" id="SJPZ01000002">
    <property type="protein sequence ID" value="TWU62594.1"/>
    <property type="molecule type" value="Genomic_DNA"/>
</dbReference>
<evidence type="ECO:0000256" key="3">
    <source>
        <dbReference type="ARBA" id="ARBA00023163"/>
    </source>
</evidence>
<dbReference type="InterPro" id="IPR036271">
    <property type="entry name" value="Tet_transcr_reg_TetR-rel_C_sf"/>
</dbReference>
<evidence type="ECO:0000313" key="6">
    <source>
        <dbReference type="EMBL" id="TWU62594.1"/>
    </source>
</evidence>